<dbReference type="Pfam" id="PF13646">
    <property type="entry name" value="HEAT_2"/>
    <property type="match status" value="2"/>
</dbReference>
<dbReference type="AlphaFoldDB" id="G4QMF4"/>
<gene>
    <name evidence="1" type="ordered locus">GNIT_2709</name>
</gene>
<keyword evidence="2" id="KW-1185">Reference proteome</keyword>
<dbReference type="InterPro" id="IPR011989">
    <property type="entry name" value="ARM-like"/>
</dbReference>
<dbReference type="SUPFAM" id="SSF48371">
    <property type="entry name" value="ARM repeat"/>
    <property type="match status" value="1"/>
</dbReference>
<dbReference type="Proteomes" id="UP000009282">
    <property type="component" value="Chromosome"/>
</dbReference>
<dbReference type="KEGG" id="gni:GNIT_2709"/>
<organism evidence="1 2">
    <name type="scientific">Glaciecola nitratireducens (strain JCM 12485 / KCTC 12276 / FR1064)</name>
    <dbReference type="NCBI Taxonomy" id="1085623"/>
    <lineage>
        <taxon>Bacteria</taxon>
        <taxon>Pseudomonadati</taxon>
        <taxon>Pseudomonadota</taxon>
        <taxon>Gammaproteobacteria</taxon>
        <taxon>Alteromonadales</taxon>
        <taxon>Alteromonadaceae</taxon>
        <taxon>Brumicola</taxon>
    </lineage>
</organism>
<sequence>MKKVRFDLKYENKSETSISVVERYRRAIEQEYRDSGWEGSWDNSLALVHYRGGEEEFRLGKAYLCSDDPLDRTVGADILGQLGWRDETFLDESVSLLISALKDKVDSVVYCACVALGHRSDPRAITHVIELAKNPSTEIRNGVVFALLGHTSKEAIDTMLMLTCDDDPETRNWAMFGLGTQIDTDTPEIREALVKGTSDDDSEIRGEALVGLANRKDHRAQELLLNEWKTYEDVSILSVEAAELIASPRLYSSLLELSATLDLEDDFFFESQLQLAIEACKPQILKAV</sequence>
<proteinExistence type="predicted"/>
<dbReference type="STRING" id="1085623.GNIT_2709"/>
<name>G4QMF4_GLANF</name>
<dbReference type="GO" id="GO:0016829">
    <property type="term" value="F:lyase activity"/>
    <property type="evidence" value="ECO:0007669"/>
    <property type="project" value="UniProtKB-KW"/>
</dbReference>
<dbReference type="OrthoDB" id="9775346at2"/>
<dbReference type="EMBL" id="CP003060">
    <property type="protein sequence ID" value="AEP30806.1"/>
    <property type="molecule type" value="Genomic_DNA"/>
</dbReference>
<dbReference type="Gene3D" id="1.25.10.10">
    <property type="entry name" value="Leucine-rich Repeat Variant"/>
    <property type="match status" value="1"/>
</dbReference>
<evidence type="ECO:0000313" key="1">
    <source>
        <dbReference type="EMBL" id="AEP30806.1"/>
    </source>
</evidence>
<protein>
    <submittedName>
        <fullName evidence="1">Lyase containing HEAT-repeat protein</fullName>
    </submittedName>
</protein>
<evidence type="ECO:0000313" key="2">
    <source>
        <dbReference type="Proteomes" id="UP000009282"/>
    </source>
</evidence>
<keyword evidence="1" id="KW-0456">Lyase</keyword>
<dbReference type="InterPro" id="IPR016024">
    <property type="entry name" value="ARM-type_fold"/>
</dbReference>
<reference evidence="1 2" key="1">
    <citation type="journal article" date="2011" name="J. Bacteriol.">
        <title>Complete genome sequence of seawater bacterium Glaciecola nitratireducens FR1064T.</title>
        <authorList>
            <person name="Bian F."/>
            <person name="Qin Q.L."/>
            <person name="Xie B.B."/>
            <person name="Shu Y.L."/>
            <person name="Zhang X.Y."/>
            <person name="Yu Y."/>
            <person name="Chen B."/>
            <person name="Chen X.L."/>
            <person name="Zhou B.C."/>
            <person name="Zhang Y.Z."/>
        </authorList>
    </citation>
    <scope>NUCLEOTIDE SEQUENCE [LARGE SCALE GENOMIC DNA]</scope>
    <source>
        <strain evidence="2">JCM 12485 / KCTC 12276 / FR1064</strain>
    </source>
</reference>
<accession>G4QMF4</accession>
<dbReference type="RefSeq" id="WP_014109679.1">
    <property type="nucleotide sequence ID" value="NC_016041.1"/>
</dbReference>
<dbReference type="eggNOG" id="COG1413">
    <property type="taxonomic scope" value="Bacteria"/>
</dbReference>
<dbReference type="HOGENOM" id="CLU_086608_0_0_6"/>